<dbReference type="PROSITE" id="PS50102">
    <property type="entry name" value="RRM"/>
    <property type="match status" value="1"/>
</dbReference>
<evidence type="ECO:0000256" key="1">
    <source>
        <dbReference type="ARBA" id="ARBA00004604"/>
    </source>
</evidence>
<evidence type="ECO:0000256" key="4">
    <source>
        <dbReference type="ARBA" id="ARBA00023242"/>
    </source>
</evidence>
<dbReference type="PANTHER" id="PTHR23236:SF25">
    <property type="entry name" value="RNA-BINDING PROTEIN 34"/>
    <property type="match status" value="1"/>
</dbReference>
<dbReference type="PaxDb" id="2903-EOD07106"/>
<dbReference type="CDD" id="cd12395">
    <property type="entry name" value="RRM2_RBM34"/>
    <property type="match status" value="1"/>
</dbReference>
<dbReference type="Proteomes" id="UP000013827">
    <property type="component" value="Unassembled WGS sequence"/>
</dbReference>
<evidence type="ECO:0000313" key="8">
    <source>
        <dbReference type="Proteomes" id="UP000013827"/>
    </source>
</evidence>
<dbReference type="EnsemblProtists" id="EOD30570">
    <property type="protein sequence ID" value="EOD30570"/>
    <property type="gene ID" value="EMIHUDRAFT_49580"/>
</dbReference>
<reference evidence="7" key="2">
    <citation type="submission" date="2024-10" db="UniProtKB">
        <authorList>
            <consortium name="EnsemblProtists"/>
        </authorList>
    </citation>
    <scope>IDENTIFICATION</scope>
</reference>
<keyword evidence="4" id="KW-0539">Nucleus</keyword>
<protein>
    <recommendedName>
        <fullName evidence="6">RRM domain-containing protein</fullName>
    </recommendedName>
</protein>
<dbReference type="GeneID" id="17253301"/>
<dbReference type="GO" id="GO:0005730">
    <property type="term" value="C:nucleolus"/>
    <property type="evidence" value="ECO:0007669"/>
    <property type="project" value="UniProtKB-SubCell"/>
</dbReference>
<dbReference type="SUPFAM" id="SSF54928">
    <property type="entry name" value="RNA-binding domain, RBD"/>
    <property type="match status" value="1"/>
</dbReference>
<dbReference type="SMART" id="SM00360">
    <property type="entry name" value="RRM"/>
    <property type="match status" value="1"/>
</dbReference>
<dbReference type="HOGENOM" id="CLU_012062_28_8_1"/>
<dbReference type="Gene3D" id="3.30.70.330">
    <property type="match status" value="1"/>
</dbReference>
<keyword evidence="8" id="KW-1185">Reference proteome</keyword>
<comment type="similarity">
    <text evidence="2">Belongs to the RRM RBM34 family.</text>
</comment>
<organism evidence="7 8">
    <name type="scientific">Emiliania huxleyi (strain CCMP1516)</name>
    <dbReference type="NCBI Taxonomy" id="280463"/>
    <lineage>
        <taxon>Eukaryota</taxon>
        <taxon>Haptista</taxon>
        <taxon>Haptophyta</taxon>
        <taxon>Prymnesiophyceae</taxon>
        <taxon>Isochrysidales</taxon>
        <taxon>Noelaerhabdaceae</taxon>
        <taxon>Emiliania</taxon>
    </lineage>
</organism>
<evidence type="ECO:0000256" key="2">
    <source>
        <dbReference type="ARBA" id="ARBA00007077"/>
    </source>
</evidence>
<dbReference type="KEGG" id="ehx:EMIHUDRAFT_49580"/>
<dbReference type="AlphaFoldDB" id="A0A0D3I771"/>
<dbReference type="RefSeq" id="XP_005782999.1">
    <property type="nucleotide sequence ID" value="XM_005782942.1"/>
</dbReference>
<dbReference type="STRING" id="2903.R1EVE1"/>
<dbReference type="InterPro" id="IPR034221">
    <property type="entry name" value="RBM34_RRM2"/>
</dbReference>
<dbReference type="PANTHER" id="PTHR23236">
    <property type="entry name" value="EUKARYOTIC TRANSLATION INITIATION FACTOR 4B/4H"/>
    <property type="match status" value="1"/>
</dbReference>
<dbReference type="GO" id="GO:0003723">
    <property type="term" value="F:RNA binding"/>
    <property type="evidence" value="ECO:0007669"/>
    <property type="project" value="UniProtKB-UniRule"/>
</dbReference>
<dbReference type="RefSeq" id="XP_005759535.1">
    <property type="nucleotide sequence ID" value="XM_005759478.1"/>
</dbReference>
<dbReference type="InterPro" id="IPR012677">
    <property type="entry name" value="Nucleotide-bd_a/b_plait_sf"/>
</dbReference>
<proteinExistence type="inferred from homology"/>
<dbReference type="GeneID" id="17275844"/>
<evidence type="ECO:0000259" key="6">
    <source>
        <dbReference type="PROSITE" id="PS50102"/>
    </source>
</evidence>
<accession>A0A0D3I771</accession>
<dbReference type="OMA" id="LAVWNHT"/>
<sequence>SVFLGNLPFDLQEEAVWEAFSSLGSVEAVRLIRDPQTQQGKGFGYVTFADKVGVEAALARHETTLAGRTIRV</sequence>
<dbReference type="InterPro" id="IPR035979">
    <property type="entry name" value="RBD_domain_sf"/>
</dbReference>
<comment type="subcellular location">
    <subcellularLocation>
        <location evidence="1">Nucleus</location>
        <location evidence="1">Nucleolus</location>
    </subcellularLocation>
</comment>
<keyword evidence="3 5" id="KW-0694">RNA-binding</keyword>
<dbReference type="eggNOG" id="KOG0118">
    <property type="taxonomic scope" value="Eukaryota"/>
</dbReference>
<dbReference type="KEGG" id="ehx:EMIHUDRAFT_49588"/>
<evidence type="ECO:0000313" key="7">
    <source>
        <dbReference type="EnsemblProtists" id="EOD07106"/>
    </source>
</evidence>
<evidence type="ECO:0000256" key="5">
    <source>
        <dbReference type="PROSITE-ProRule" id="PRU00176"/>
    </source>
</evidence>
<dbReference type="Pfam" id="PF00076">
    <property type="entry name" value="RRM_1"/>
    <property type="match status" value="1"/>
</dbReference>
<dbReference type="EnsemblProtists" id="EOD07106">
    <property type="protein sequence ID" value="EOD07106"/>
    <property type="gene ID" value="EMIHUDRAFT_49588"/>
</dbReference>
<evidence type="ECO:0000256" key="3">
    <source>
        <dbReference type="ARBA" id="ARBA00022884"/>
    </source>
</evidence>
<name>A0A0D3I771_EMIH1</name>
<feature type="domain" description="RRM" evidence="6">
    <location>
        <begin position="1"/>
        <end position="72"/>
    </location>
</feature>
<reference evidence="8" key="1">
    <citation type="journal article" date="2013" name="Nature">
        <title>Pan genome of the phytoplankton Emiliania underpins its global distribution.</title>
        <authorList>
            <person name="Read B.A."/>
            <person name="Kegel J."/>
            <person name="Klute M.J."/>
            <person name="Kuo A."/>
            <person name="Lefebvre S.C."/>
            <person name="Maumus F."/>
            <person name="Mayer C."/>
            <person name="Miller J."/>
            <person name="Monier A."/>
            <person name="Salamov A."/>
            <person name="Young J."/>
            <person name="Aguilar M."/>
            <person name="Claverie J.M."/>
            <person name="Frickenhaus S."/>
            <person name="Gonzalez K."/>
            <person name="Herman E.K."/>
            <person name="Lin Y.C."/>
            <person name="Napier J."/>
            <person name="Ogata H."/>
            <person name="Sarno A.F."/>
            <person name="Shmutz J."/>
            <person name="Schroeder D."/>
            <person name="de Vargas C."/>
            <person name="Verret F."/>
            <person name="von Dassow P."/>
            <person name="Valentin K."/>
            <person name="Van de Peer Y."/>
            <person name="Wheeler G."/>
            <person name="Dacks J.B."/>
            <person name="Delwiche C.F."/>
            <person name="Dyhrman S.T."/>
            <person name="Glockner G."/>
            <person name="John U."/>
            <person name="Richards T."/>
            <person name="Worden A.Z."/>
            <person name="Zhang X."/>
            <person name="Grigoriev I.V."/>
            <person name="Allen A.E."/>
            <person name="Bidle K."/>
            <person name="Borodovsky M."/>
            <person name="Bowler C."/>
            <person name="Brownlee C."/>
            <person name="Cock J.M."/>
            <person name="Elias M."/>
            <person name="Gladyshev V.N."/>
            <person name="Groth M."/>
            <person name="Guda C."/>
            <person name="Hadaegh A."/>
            <person name="Iglesias-Rodriguez M.D."/>
            <person name="Jenkins J."/>
            <person name="Jones B.M."/>
            <person name="Lawson T."/>
            <person name="Leese F."/>
            <person name="Lindquist E."/>
            <person name="Lobanov A."/>
            <person name="Lomsadze A."/>
            <person name="Malik S.B."/>
            <person name="Marsh M.E."/>
            <person name="Mackinder L."/>
            <person name="Mock T."/>
            <person name="Mueller-Roeber B."/>
            <person name="Pagarete A."/>
            <person name="Parker M."/>
            <person name="Probert I."/>
            <person name="Quesneville H."/>
            <person name="Raines C."/>
            <person name="Rensing S.A."/>
            <person name="Riano-Pachon D.M."/>
            <person name="Richier S."/>
            <person name="Rokitta S."/>
            <person name="Shiraiwa Y."/>
            <person name="Soanes D.M."/>
            <person name="van der Giezen M."/>
            <person name="Wahlund T.M."/>
            <person name="Williams B."/>
            <person name="Wilson W."/>
            <person name="Wolfe G."/>
            <person name="Wurch L.L."/>
        </authorList>
    </citation>
    <scope>NUCLEOTIDE SEQUENCE</scope>
</reference>
<dbReference type="InterPro" id="IPR000504">
    <property type="entry name" value="RRM_dom"/>
</dbReference>